<organism evidence="11">
    <name type="scientific">Leucothrix mucor</name>
    <dbReference type="NCBI Taxonomy" id="45248"/>
    <lineage>
        <taxon>Bacteria</taxon>
        <taxon>Pseudomonadati</taxon>
        <taxon>Pseudomonadota</taxon>
        <taxon>Gammaproteobacteria</taxon>
        <taxon>Thiotrichales</taxon>
        <taxon>Thiotrichaceae</taxon>
        <taxon>Leucothrix</taxon>
    </lineage>
</organism>
<keyword evidence="7 9" id="KW-0472">Membrane</keyword>
<dbReference type="PANTHER" id="PTHR35011">
    <property type="entry name" value="2,3-DIKETO-L-GULONATE TRAP TRANSPORTER SMALL PERMEASE PROTEIN YIAM"/>
    <property type="match status" value="1"/>
</dbReference>
<reference evidence="11" key="1">
    <citation type="journal article" date="2020" name="mSystems">
        <title>Genome- and Community-Level Interaction Insights into Carbon Utilization and Element Cycling Functions of Hydrothermarchaeota in Hydrothermal Sediment.</title>
        <authorList>
            <person name="Zhou Z."/>
            <person name="Liu Y."/>
            <person name="Xu W."/>
            <person name="Pan J."/>
            <person name="Luo Z.H."/>
            <person name="Li M."/>
        </authorList>
    </citation>
    <scope>NUCLEOTIDE SEQUENCE [LARGE SCALE GENOMIC DNA]</scope>
    <source>
        <strain evidence="11">HyVt-493</strain>
    </source>
</reference>
<dbReference type="AlphaFoldDB" id="A0A7V2SZS9"/>
<feature type="transmembrane region" description="Helical" evidence="9">
    <location>
        <begin position="26"/>
        <end position="52"/>
    </location>
</feature>
<evidence type="ECO:0000256" key="1">
    <source>
        <dbReference type="ARBA" id="ARBA00004429"/>
    </source>
</evidence>
<keyword evidence="3" id="KW-1003">Cell membrane</keyword>
<keyword evidence="4 9" id="KW-0997">Cell inner membrane</keyword>
<name>A0A7V2SZS9_LEUMU</name>
<feature type="domain" description="Tripartite ATP-independent periplasmic transporters DctQ component" evidence="10">
    <location>
        <begin position="3"/>
        <end position="97"/>
    </location>
</feature>
<comment type="caution">
    <text evidence="11">The sequence shown here is derived from an EMBL/GenBank/DDBJ whole genome shotgun (WGS) entry which is preliminary data.</text>
</comment>
<dbReference type="PANTHER" id="PTHR35011:SF4">
    <property type="entry name" value="SLL1102 PROTEIN"/>
    <property type="match status" value="1"/>
</dbReference>
<protein>
    <recommendedName>
        <fullName evidence="9">TRAP transporter small permease protein</fullName>
    </recommendedName>
</protein>
<evidence type="ECO:0000256" key="2">
    <source>
        <dbReference type="ARBA" id="ARBA00022448"/>
    </source>
</evidence>
<accession>A0A7V2SZS9</accession>
<evidence type="ECO:0000259" key="10">
    <source>
        <dbReference type="Pfam" id="PF04290"/>
    </source>
</evidence>
<dbReference type="GO" id="GO:0005886">
    <property type="term" value="C:plasma membrane"/>
    <property type="evidence" value="ECO:0007669"/>
    <property type="project" value="UniProtKB-SubCell"/>
</dbReference>
<evidence type="ECO:0000256" key="3">
    <source>
        <dbReference type="ARBA" id="ARBA00022475"/>
    </source>
</evidence>
<evidence type="ECO:0000313" key="11">
    <source>
        <dbReference type="EMBL" id="HFC91982.1"/>
    </source>
</evidence>
<proteinExistence type="inferred from homology"/>
<comment type="similarity">
    <text evidence="8 9">Belongs to the TRAP transporter small permease family.</text>
</comment>
<dbReference type="Pfam" id="PF04290">
    <property type="entry name" value="DctQ"/>
    <property type="match status" value="1"/>
</dbReference>
<evidence type="ECO:0000256" key="5">
    <source>
        <dbReference type="ARBA" id="ARBA00022692"/>
    </source>
</evidence>
<evidence type="ECO:0000256" key="6">
    <source>
        <dbReference type="ARBA" id="ARBA00022989"/>
    </source>
</evidence>
<dbReference type="InterPro" id="IPR055348">
    <property type="entry name" value="DctQ"/>
</dbReference>
<feature type="non-terminal residue" evidence="11">
    <location>
        <position position="1"/>
    </location>
</feature>
<feature type="transmembrane region" description="Helical" evidence="9">
    <location>
        <begin position="72"/>
        <end position="97"/>
    </location>
</feature>
<dbReference type="Proteomes" id="UP000885750">
    <property type="component" value="Unassembled WGS sequence"/>
</dbReference>
<keyword evidence="5 9" id="KW-0812">Transmembrane</keyword>
<comment type="subunit">
    <text evidence="9">The complex comprises the extracytoplasmic solute receptor protein and the two transmembrane proteins.</text>
</comment>
<keyword evidence="2 9" id="KW-0813">Transport</keyword>
<gene>
    <name evidence="11" type="ORF">ENJ51_04140</name>
</gene>
<dbReference type="InterPro" id="IPR007387">
    <property type="entry name" value="TRAP_DctQ"/>
</dbReference>
<sequence>ITYTLKENAHVRVDVIYEHLSPKKQAFIDISGTLFFLLPFCLLVAYYGIAFAQESYSLGESSGDPGGLPHRWIIKSMISLSFSFVIIASIGFMLRAWNSAIDADKKTGESA</sequence>
<keyword evidence="6 9" id="KW-1133">Transmembrane helix</keyword>
<dbReference type="EMBL" id="DRMS01000162">
    <property type="protein sequence ID" value="HFC91982.1"/>
    <property type="molecule type" value="Genomic_DNA"/>
</dbReference>
<comment type="function">
    <text evidence="9">Part of the tripartite ATP-independent periplasmic (TRAP) transport system.</text>
</comment>
<comment type="subcellular location">
    <subcellularLocation>
        <location evidence="1 9">Cell inner membrane</location>
        <topology evidence="1 9">Multi-pass membrane protein</topology>
    </subcellularLocation>
</comment>
<evidence type="ECO:0000256" key="8">
    <source>
        <dbReference type="ARBA" id="ARBA00038436"/>
    </source>
</evidence>
<evidence type="ECO:0000256" key="4">
    <source>
        <dbReference type="ARBA" id="ARBA00022519"/>
    </source>
</evidence>
<evidence type="ECO:0000256" key="9">
    <source>
        <dbReference type="RuleBase" id="RU369079"/>
    </source>
</evidence>
<evidence type="ECO:0000256" key="7">
    <source>
        <dbReference type="ARBA" id="ARBA00023136"/>
    </source>
</evidence>
<dbReference type="GO" id="GO:0022857">
    <property type="term" value="F:transmembrane transporter activity"/>
    <property type="evidence" value="ECO:0007669"/>
    <property type="project" value="UniProtKB-UniRule"/>
</dbReference>
<comment type="caution">
    <text evidence="9">Lacks conserved residue(s) required for the propagation of feature annotation.</text>
</comment>